<comment type="catalytic activity">
    <reaction evidence="6">
        <text>2 D-glyceraldehyde 3-phosphate = 4-(hydroxymethyl)-2-furancarboxaldehyde phosphate + phosphate + 2 H2O</text>
        <dbReference type="Rhea" id="RHEA:43536"/>
        <dbReference type="ChEBI" id="CHEBI:15377"/>
        <dbReference type="ChEBI" id="CHEBI:43474"/>
        <dbReference type="ChEBI" id="CHEBI:59776"/>
        <dbReference type="ChEBI" id="CHEBI:83407"/>
        <dbReference type="EC" id="4.2.3.153"/>
    </reaction>
</comment>
<gene>
    <name evidence="8" type="ORF">Pla8534_59160</name>
</gene>
<dbReference type="InterPro" id="IPR007565">
    <property type="entry name" value="4HFCP_synth"/>
</dbReference>
<dbReference type="AlphaFoldDB" id="A0A518E1T5"/>
<dbReference type="EMBL" id="CP036433">
    <property type="protein sequence ID" value="QDU98055.1"/>
    <property type="molecule type" value="Genomic_DNA"/>
</dbReference>
<dbReference type="KEGG" id="lcre:Pla8534_59160"/>
<dbReference type="PIRSF" id="PIRSF015957">
    <property type="entry name" value="UCP015957"/>
    <property type="match status" value="1"/>
</dbReference>
<name>A0A518E1T5_9BACT</name>
<organism evidence="8 9">
    <name type="scientific">Lignipirellula cremea</name>
    <dbReference type="NCBI Taxonomy" id="2528010"/>
    <lineage>
        <taxon>Bacteria</taxon>
        <taxon>Pseudomonadati</taxon>
        <taxon>Planctomycetota</taxon>
        <taxon>Planctomycetia</taxon>
        <taxon>Pirellulales</taxon>
        <taxon>Pirellulaceae</taxon>
        <taxon>Lignipirellula</taxon>
    </lineage>
</organism>
<comment type="function">
    <text evidence="1">Catalyzes the formation of 4-(hydroxymethyl)-2-furancarboxaldehyde phosphate (4-HFC-P) from two molecules of glyceraldehyde-3-P (GA-3-P).</text>
</comment>
<evidence type="ECO:0000256" key="1">
    <source>
        <dbReference type="ARBA" id="ARBA00003810"/>
    </source>
</evidence>
<keyword evidence="9" id="KW-1185">Reference proteome</keyword>
<keyword evidence="4" id="KW-0704">Schiff base</keyword>
<protein>
    <recommendedName>
        <fullName evidence="2">(5-formylfuran-3-yl)methyl phosphate synthase</fullName>
        <ecNumber evidence="2">4.2.3.153</ecNumber>
    </recommendedName>
    <alternativeName>
        <fullName evidence="5">4-(hydroxymethyl)-2-furancarboxaldehyde-phosphate synthase</fullName>
    </alternativeName>
</protein>
<keyword evidence="3" id="KW-0456">Lyase</keyword>
<evidence type="ECO:0000256" key="5">
    <source>
        <dbReference type="ARBA" id="ARBA00032523"/>
    </source>
</evidence>
<dbReference type="Proteomes" id="UP000317648">
    <property type="component" value="Chromosome"/>
</dbReference>
<feature type="active site" description="Schiff-base intermediate with substrate" evidence="7">
    <location>
        <position position="28"/>
    </location>
</feature>
<evidence type="ECO:0000256" key="4">
    <source>
        <dbReference type="ARBA" id="ARBA00023270"/>
    </source>
</evidence>
<dbReference type="Pfam" id="PF04476">
    <property type="entry name" value="4HFCP_synth"/>
    <property type="match status" value="1"/>
</dbReference>
<evidence type="ECO:0000256" key="7">
    <source>
        <dbReference type="PIRSR" id="PIRSR015957-1"/>
    </source>
</evidence>
<dbReference type="OrthoDB" id="289419at2"/>
<evidence type="ECO:0000313" key="8">
    <source>
        <dbReference type="EMBL" id="QDU98055.1"/>
    </source>
</evidence>
<evidence type="ECO:0000313" key="9">
    <source>
        <dbReference type="Proteomes" id="UP000317648"/>
    </source>
</evidence>
<feature type="active site" description="Proton acceptor" evidence="7">
    <location>
        <position position="81"/>
    </location>
</feature>
<dbReference type="EC" id="4.2.3.153" evidence="2"/>
<dbReference type="RefSeq" id="WP_145056988.1">
    <property type="nucleotide sequence ID" value="NZ_CP036433.1"/>
</dbReference>
<accession>A0A518E1T5</accession>
<evidence type="ECO:0000256" key="6">
    <source>
        <dbReference type="ARBA" id="ARBA00047628"/>
    </source>
</evidence>
<proteinExistence type="predicted"/>
<dbReference type="GO" id="GO:0016829">
    <property type="term" value="F:lyase activity"/>
    <property type="evidence" value="ECO:0007669"/>
    <property type="project" value="UniProtKB-KW"/>
</dbReference>
<sequence length="228" mass="23338">MTSLLVSVRNSDEAAAALRGGADWIDVKEPRNGALGAADPIVWREVAAVVAGRTPLSAALGELTSPGAFTAADLADVQYAKVGLAGSNDSDWPQRWRRLLRRLPSHVQPVAVLYADWEAAAAPPPAEVLAAALSQRCAALLIDTWCKDGRHVFEVLPAATIAALLGAASAAGMRAVLGGSLTADRLADAVAAGAQLVAVRGAACDGARDSAVCEGRVSELVTRLAAVS</sequence>
<evidence type="ECO:0000256" key="2">
    <source>
        <dbReference type="ARBA" id="ARBA00012553"/>
    </source>
</evidence>
<reference evidence="8 9" key="1">
    <citation type="submission" date="2019-02" db="EMBL/GenBank/DDBJ databases">
        <title>Deep-cultivation of Planctomycetes and their phenomic and genomic characterization uncovers novel biology.</title>
        <authorList>
            <person name="Wiegand S."/>
            <person name="Jogler M."/>
            <person name="Boedeker C."/>
            <person name="Pinto D."/>
            <person name="Vollmers J."/>
            <person name="Rivas-Marin E."/>
            <person name="Kohn T."/>
            <person name="Peeters S.H."/>
            <person name="Heuer A."/>
            <person name="Rast P."/>
            <person name="Oberbeckmann S."/>
            <person name="Bunk B."/>
            <person name="Jeske O."/>
            <person name="Meyerdierks A."/>
            <person name="Storesund J.E."/>
            <person name="Kallscheuer N."/>
            <person name="Luecker S."/>
            <person name="Lage O.M."/>
            <person name="Pohl T."/>
            <person name="Merkel B.J."/>
            <person name="Hornburger P."/>
            <person name="Mueller R.-W."/>
            <person name="Bruemmer F."/>
            <person name="Labrenz M."/>
            <person name="Spormann A.M."/>
            <person name="Op den Camp H."/>
            <person name="Overmann J."/>
            <person name="Amann R."/>
            <person name="Jetten M.S.M."/>
            <person name="Mascher T."/>
            <person name="Medema M.H."/>
            <person name="Devos D.P."/>
            <person name="Kaster A.-K."/>
            <person name="Ovreas L."/>
            <person name="Rohde M."/>
            <person name="Galperin M.Y."/>
            <person name="Jogler C."/>
        </authorList>
    </citation>
    <scope>NUCLEOTIDE SEQUENCE [LARGE SCALE GENOMIC DNA]</scope>
    <source>
        <strain evidence="8 9">Pla85_3_4</strain>
    </source>
</reference>
<evidence type="ECO:0000256" key="3">
    <source>
        <dbReference type="ARBA" id="ARBA00023239"/>
    </source>
</evidence>